<gene>
    <name evidence="2" type="ORF">D7294_10180</name>
</gene>
<dbReference type="Proteomes" id="UP000272474">
    <property type="component" value="Unassembled WGS sequence"/>
</dbReference>
<keyword evidence="1" id="KW-0812">Transmembrane</keyword>
<keyword evidence="1" id="KW-0472">Membrane</keyword>
<organism evidence="2 3">
    <name type="scientific">Streptomyces hoynatensis</name>
    <dbReference type="NCBI Taxonomy" id="1141874"/>
    <lineage>
        <taxon>Bacteria</taxon>
        <taxon>Bacillati</taxon>
        <taxon>Actinomycetota</taxon>
        <taxon>Actinomycetes</taxon>
        <taxon>Kitasatosporales</taxon>
        <taxon>Streptomycetaceae</taxon>
        <taxon>Streptomyces</taxon>
    </lineage>
</organism>
<evidence type="ECO:0000313" key="3">
    <source>
        <dbReference type="Proteomes" id="UP000272474"/>
    </source>
</evidence>
<dbReference type="RefSeq" id="WP_120677809.1">
    <property type="nucleotide sequence ID" value="NZ_RBAL01000004.1"/>
</dbReference>
<evidence type="ECO:0000256" key="1">
    <source>
        <dbReference type="SAM" id="Phobius"/>
    </source>
</evidence>
<accession>A0A3A9Z6Z8</accession>
<dbReference type="AlphaFoldDB" id="A0A3A9Z6Z8"/>
<keyword evidence="3" id="KW-1185">Reference proteome</keyword>
<reference evidence="2 3" key="1">
    <citation type="journal article" date="2014" name="Int. J. Syst. Evol. Microbiol.">
        <title>Streptomyces hoynatensis sp. nov., isolated from deep marine sediment.</title>
        <authorList>
            <person name="Veyisoglu A."/>
            <person name="Sahin N."/>
        </authorList>
    </citation>
    <scope>NUCLEOTIDE SEQUENCE [LARGE SCALE GENOMIC DNA]</scope>
    <source>
        <strain evidence="2 3">KCTC 29097</strain>
    </source>
</reference>
<comment type="caution">
    <text evidence="2">The sequence shown here is derived from an EMBL/GenBank/DDBJ whole genome shotgun (WGS) entry which is preliminary data.</text>
</comment>
<evidence type="ECO:0000313" key="2">
    <source>
        <dbReference type="EMBL" id="RKN44028.1"/>
    </source>
</evidence>
<name>A0A3A9Z6Z8_9ACTN</name>
<protein>
    <submittedName>
        <fullName evidence="2">Uncharacterized protein</fullName>
    </submittedName>
</protein>
<sequence length="65" mass="6894">MTPVQVDWLTLLFCALGLPALLIGYSLGRSAVRRGEPMPGRAKATQGVGMALLLSVALMHMLWGG</sequence>
<dbReference type="OrthoDB" id="4316018at2"/>
<proteinExistence type="predicted"/>
<dbReference type="EMBL" id="RBAL01000004">
    <property type="protein sequence ID" value="RKN44028.1"/>
    <property type="molecule type" value="Genomic_DNA"/>
</dbReference>
<feature type="transmembrane region" description="Helical" evidence="1">
    <location>
        <begin position="6"/>
        <end position="27"/>
    </location>
</feature>
<feature type="transmembrane region" description="Helical" evidence="1">
    <location>
        <begin position="47"/>
        <end position="63"/>
    </location>
</feature>
<keyword evidence="1" id="KW-1133">Transmembrane helix</keyword>